<dbReference type="PANTHER" id="PTHR43004:SF19">
    <property type="entry name" value="BINDING MONOOXYGENASE, PUTATIVE (JCVI)-RELATED"/>
    <property type="match status" value="1"/>
</dbReference>
<dbReference type="InterPro" id="IPR036188">
    <property type="entry name" value="FAD/NAD-bd_sf"/>
</dbReference>
<evidence type="ECO:0000313" key="5">
    <source>
        <dbReference type="EMBL" id="MXO57696.1"/>
    </source>
</evidence>
<organism evidence="5 6">
    <name type="scientific">Pontixanthobacter gangjinensis</name>
    <dbReference type="NCBI Taxonomy" id="1028742"/>
    <lineage>
        <taxon>Bacteria</taxon>
        <taxon>Pseudomonadati</taxon>
        <taxon>Pseudomonadota</taxon>
        <taxon>Alphaproteobacteria</taxon>
        <taxon>Sphingomonadales</taxon>
        <taxon>Erythrobacteraceae</taxon>
        <taxon>Pontixanthobacter</taxon>
    </lineage>
</organism>
<dbReference type="RefSeq" id="WP_160598747.1">
    <property type="nucleotide sequence ID" value="NZ_WTYS01000001.1"/>
</dbReference>
<comment type="caution">
    <text evidence="5">The sequence shown here is derived from an EMBL/GenBank/DDBJ whole genome shotgun (WGS) entry which is preliminary data.</text>
</comment>
<keyword evidence="3" id="KW-0274">FAD</keyword>
<sequence>MDTGKVIIVGGGPVGLGAALELSRFGVPSILIEKHPSTSHHPKTRNFNTRTMEIARGWGMGTYKRLRSIDCPPGWKSPIRFLENACGEEYGQIESKGFEGPGPDVSPAEPTMTSQDRIEEIMLQALRSSGLVDLRFSTEAVRLLKGGEEGDDGIVLEIKDRLSGETEVISGCAMVAADGAASPMRDALGLKLEGQKAVKQLVNCYFRADIESHLNGRHGVLLFVNNQDATGVLQPLDANGRWLSQINVEPHEFSLEYFTKERAAEWVRAAAGVPDLEVEVLSLGLWELNATTVDHFTKGRALVCGDAAHQFPPTGGLGVNTGLQGMHNAMWKLALFAQGKAGWDLVKTYHDERRPVSQQIVMQSFVNASNVQRINVASATGEDSGLTAEQIVAESHRYGNHLGVEFGSWYQSPAIVPDGTIPEQAEDSYSDYIPAATPGCRAPHVWLGQEGDQLSTLDLIGSSFTLLVGPDGQEWEQEVDAARKELGLPIACYRIGSAGLRDDGTFLEAFEIESDGAVLVRPDAHITWRAKSRDTKEKGLIAALEHILQREGRQ</sequence>
<evidence type="ECO:0000256" key="2">
    <source>
        <dbReference type="ARBA" id="ARBA00022630"/>
    </source>
</evidence>
<dbReference type="OrthoDB" id="9791689at2"/>
<dbReference type="InterPro" id="IPR050641">
    <property type="entry name" value="RIFMO-like"/>
</dbReference>
<evidence type="ECO:0000256" key="3">
    <source>
        <dbReference type="ARBA" id="ARBA00022827"/>
    </source>
</evidence>
<dbReference type="Proteomes" id="UP000468943">
    <property type="component" value="Unassembled WGS sequence"/>
</dbReference>
<evidence type="ECO:0000313" key="6">
    <source>
        <dbReference type="Proteomes" id="UP000468943"/>
    </source>
</evidence>
<dbReference type="InterPro" id="IPR002938">
    <property type="entry name" value="FAD-bd"/>
</dbReference>
<dbReference type="PANTHER" id="PTHR43004">
    <property type="entry name" value="TRK SYSTEM POTASSIUM UPTAKE PROTEIN"/>
    <property type="match status" value="1"/>
</dbReference>
<gene>
    <name evidence="5" type="ORF">GRI36_12500</name>
</gene>
<dbReference type="SUPFAM" id="SSF51905">
    <property type="entry name" value="FAD/NAD(P)-binding domain"/>
    <property type="match status" value="1"/>
</dbReference>
<dbReference type="AlphaFoldDB" id="A0A6I4SRQ3"/>
<keyword evidence="6" id="KW-1185">Reference proteome</keyword>
<accession>A0A6I4SRQ3</accession>
<dbReference type="PRINTS" id="PR00420">
    <property type="entry name" value="RNGMNOXGNASE"/>
</dbReference>
<proteinExistence type="predicted"/>
<dbReference type="Gene3D" id="3.50.50.60">
    <property type="entry name" value="FAD/NAD(P)-binding domain"/>
    <property type="match status" value="1"/>
</dbReference>
<keyword evidence="2" id="KW-0285">Flavoprotein</keyword>
<dbReference type="EMBL" id="WTYS01000001">
    <property type="protein sequence ID" value="MXO57696.1"/>
    <property type="molecule type" value="Genomic_DNA"/>
</dbReference>
<protein>
    <recommendedName>
        <fullName evidence="4">FAD-binding domain-containing protein</fullName>
    </recommendedName>
</protein>
<dbReference type="Gene3D" id="3.30.9.10">
    <property type="entry name" value="D-Amino Acid Oxidase, subunit A, domain 2"/>
    <property type="match status" value="1"/>
</dbReference>
<evidence type="ECO:0000256" key="1">
    <source>
        <dbReference type="ARBA" id="ARBA00001974"/>
    </source>
</evidence>
<comment type="cofactor">
    <cofactor evidence="1">
        <name>FAD</name>
        <dbReference type="ChEBI" id="CHEBI:57692"/>
    </cofactor>
</comment>
<reference evidence="5 6" key="1">
    <citation type="submission" date="2019-12" db="EMBL/GenBank/DDBJ databases">
        <title>Genomic-based taxomic classification of the family Erythrobacteraceae.</title>
        <authorList>
            <person name="Xu L."/>
        </authorList>
    </citation>
    <scope>NUCLEOTIDE SEQUENCE [LARGE SCALE GENOMIC DNA]</scope>
    <source>
        <strain evidence="5 6">JCM 17802</strain>
    </source>
</reference>
<evidence type="ECO:0000259" key="4">
    <source>
        <dbReference type="Pfam" id="PF01494"/>
    </source>
</evidence>
<dbReference type="Pfam" id="PF01494">
    <property type="entry name" value="FAD_binding_3"/>
    <property type="match status" value="1"/>
</dbReference>
<name>A0A6I4SRQ3_9SPHN</name>
<dbReference type="Gene3D" id="3.40.30.120">
    <property type="match status" value="1"/>
</dbReference>
<dbReference type="GO" id="GO:0071949">
    <property type="term" value="F:FAD binding"/>
    <property type="evidence" value="ECO:0007669"/>
    <property type="project" value="InterPro"/>
</dbReference>
<dbReference type="Pfam" id="PF21274">
    <property type="entry name" value="Rng_hyd_C"/>
    <property type="match status" value="1"/>
</dbReference>
<feature type="domain" description="FAD-binding" evidence="4">
    <location>
        <begin position="5"/>
        <end position="364"/>
    </location>
</feature>
<dbReference type="GO" id="GO:0016709">
    <property type="term" value="F:oxidoreductase activity, acting on paired donors, with incorporation or reduction of molecular oxygen, NAD(P)H as one donor, and incorporation of one atom of oxygen"/>
    <property type="evidence" value="ECO:0007669"/>
    <property type="project" value="UniProtKB-ARBA"/>
</dbReference>